<evidence type="ECO:0000313" key="3">
    <source>
        <dbReference type="Proteomes" id="UP000239406"/>
    </source>
</evidence>
<dbReference type="Gene3D" id="3.40.50.2000">
    <property type="entry name" value="Glycogen Phosphorylase B"/>
    <property type="match status" value="2"/>
</dbReference>
<dbReference type="EMBL" id="PSNY01000014">
    <property type="protein sequence ID" value="PPE69159.1"/>
    <property type="molecule type" value="Genomic_DNA"/>
</dbReference>
<reference evidence="2 3" key="1">
    <citation type="submission" date="2018-02" db="EMBL/GenBank/DDBJ databases">
        <title>Reclassifiation of [Polyangium] brachysporum DSM 7029 as Guopingzhaonella breviflexa gen. nov., sp. nov., a member of the family Comamonadaceae.</title>
        <authorList>
            <person name="Tang B."/>
        </authorList>
    </citation>
    <scope>NUCLEOTIDE SEQUENCE [LARGE SCALE GENOMIC DNA]</scope>
    <source>
        <strain evidence="2 3">DSM 15344</strain>
    </source>
</reference>
<proteinExistence type="predicted"/>
<keyword evidence="3" id="KW-1185">Reference proteome</keyword>
<sequence>MVNMDKAGASVLMVLESVFPSQGGGGAESQVRTLGRHMMGHRLDVSVVVPMVSYGPQREQDHVDGIAVVRLAYPKLPILGALSMLGKLCWLLYRRRREYAVIHAHIAGNMAAVSCLMGRLLGKPVVVKLTGMTEMQGGILDPRPSCVTRLKKLALRCASYYQATSSRIGRMLVDSGFDHAKVRLIPNAVDTDRFARVERDFDLRQQLCGDRPLAGIYVGRLVPEKGLELLLDGWARVFRDRRDATLILVGDGRLRGPLAERAQTLGIGDQVRFVGPSDSVERYLAVADFGVLTSLSEGLSNTLLEYMAAGLPVVGSRVSGTEDFVKSGETGWLFEPGDLDDFERAMRAVADAPAGVLAHMGEEARKLVVSRASIAAVVDQLTHLYGMFPIA</sequence>
<comment type="caution">
    <text evidence="2">The sequence shown here is derived from an EMBL/GenBank/DDBJ whole genome shotgun (WGS) entry which is preliminary data.</text>
</comment>
<name>A0A2S5T2K9_9BURK</name>
<dbReference type="InterPro" id="IPR028098">
    <property type="entry name" value="Glyco_trans_4-like_N"/>
</dbReference>
<feature type="domain" description="Glycosyltransferase subfamily 4-like N-terminal" evidence="1">
    <location>
        <begin position="25"/>
        <end position="193"/>
    </location>
</feature>
<dbReference type="PANTHER" id="PTHR45947">
    <property type="entry name" value="SULFOQUINOVOSYL TRANSFERASE SQD2"/>
    <property type="match status" value="1"/>
</dbReference>
<dbReference type="Pfam" id="PF13692">
    <property type="entry name" value="Glyco_trans_1_4"/>
    <property type="match status" value="1"/>
</dbReference>
<dbReference type="GO" id="GO:0016757">
    <property type="term" value="F:glycosyltransferase activity"/>
    <property type="evidence" value="ECO:0007669"/>
    <property type="project" value="TreeGrafter"/>
</dbReference>
<dbReference type="PANTHER" id="PTHR45947:SF3">
    <property type="entry name" value="SULFOQUINOVOSYL TRANSFERASE SQD2"/>
    <property type="match status" value="1"/>
</dbReference>
<dbReference type="InterPro" id="IPR050194">
    <property type="entry name" value="Glycosyltransferase_grp1"/>
</dbReference>
<dbReference type="Proteomes" id="UP000239406">
    <property type="component" value="Unassembled WGS sequence"/>
</dbReference>
<dbReference type="AlphaFoldDB" id="A0A2S5T2K9"/>
<evidence type="ECO:0000259" key="1">
    <source>
        <dbReference type="Pfam" id="PF13439"/>
    </source>
</evidence>
<gene>
    <name evidence="2" type="ORF">C1702_12840</name>
</gene>
<evidence type="ECO:0000313" key="2">
    <source>
        <dbReference type="EMBL" id="PPE69159.1"/>
    </source>
</evidence>
<dbReference type="Pfam" id="PF13439">
    <property type="entry name" value="Glyco_transf_4"/>
    <property type="match status" value="1"/>
</dbReference>
<protein>
    <recommendedName>
        <fullName evidence="1">Glycosyltransferase subfamily 4-like N-terminal domain-containing protein</fullName>
    </recommendedName>
</protein>
<dbReference type="SUPFAM" id="SSF53756">
    <property type="entry name" value="UDP-Glycosyltransferase/glycogen phosphorylase"/>
    <property type="match status" value="1"/>
</dbReference>
<accession>A0A2S5T2K9</accession>
<organism evidence="2 3">
    <name type="scientific">Caldimonas thermodepolymerans</name>
    <dbReference type="NCBI Taxonomy" id="215580"/>
    <lineage>
        <taxon>Bacteria</taxon>
        <taxon>Pseudomonadati</taxon>
        <taxon>Pseudomonadota</taxon>
        <taxon>Betaproteobacteria</taxon>
        <taxon>Burkholderiales</taxon>
        <taxon>Sphaerotilaceae</taxon>
        <taxon>Caldimonas</taxon>
    </lineage>
</organism>